<keyword evidence="2 5" id="KW-0808">Transferase</keyword>
<organism evidence="5 6">
    <name type="scientific">Magnetofaba australis IT-1</name>
    <dbReference type="NCBI Taxonomy" id="1434232"/>
    <lineage>
        <taxon>Bacteria</taxon>
        <taxon>Pseudomonadati</taxon>
        <taxon>Pseudomonadota</taxon>
        <taxon>Magnetococcia</taxon>
        <taxon>Magnetococcales</taxon>
        <taxon>Magnetococcaceae</taxon>
        <taxon>Magnetofaba</taxon>
    </lineage>
</organism>
<sequence length="359" mass="39409">MHTEASEGWGGQEIRILTESRGLMARGHRLHLLCSPQSRIYSEAQAAGVPVTAMPLSKKKWPGLKAMRDWLTLNQPDVIITHSSTDSWLTAAARVTLGRDIPVIRLRHISAPVTDNFGTRWLYLRASRAVVTTGEMIRQQMIDLNRYPGERIHSIPTGVDLDRFTPGDRDAARAEIGLDPAHQIIGIVASLRSWKGHETLLEAFAGLREHFPVARVVIVGDGLARISVEAAIDRLQLHEWVTLAGDQRDVVPWLRAMDVFVLPSYANEGVPQALRQAMGCGVCAVGSAMGGIPETIEDGVSGLLFAPKNHVALGAALADLLENPDKRARLAEAGLARARERFGMEPMLDRMEALIRQVM</sequence>
<evidence type="ECO:0000313" key="5">
    <source>
        <dbReference type="EMBL" id="OSM02537.1"/>
    </source>
</evidence>
<feature type="domain" description="Glycosyl transferase family 1" evidence="3">
    <location>
        <begin position="168"/>
        <end position="334"/>
    </location>
</feature>
<accession>A0A1Y2K4E9</accession>
<dbReference type="STRING" id="1434232.MAIT1_02695"/>
<dbReference type="EMBL" id="LVJN01000020">
    <property type="protein sequence ID" value="OSM02537.1"/>
    <property type="molecule type" value="Genomic_DNA"/>
</dbReference>
<dbReference type="PANTHER" id="PTHR12526">
    <property type="entry name" value="GLYCOSYLTRANSFERASE"/>
    <property type="match status" value="1"/>
</dbReference>
<evidence type="ECO:0000256" key="2">
    <source>
        <dbReference type="ARBA" id="ARBA00022679"/>
    </source>
</evidence>
<dbReference type="InterPro" id="IPR001296">
    <property type="entry name" value="Glyco_trans_1"/>
</dbReference>
<evidence type="ECO:0000256" key="1">
    <source>
        <dbReference type="ARBA" id="ARBA00022676"/>
    </source>
</evidence>
<dbReference type="Pfam" id="PF00534">
    <property type="entry name" value="Glycos_transf_1"/>
    <property type="match status" value="1"/>
</dbReference>
<keyword evidence="1" id="KW-0328">Glycosyltransferase</keyword>
<dbReference type="PANTHER" id="PTHR12526:SF510">
    <property type="entry name" value="D-INOSITOL 3-PHOSPHATE GLYCOSYLTRANSFERASE"/>
    <property type="match status" value="1"/>
</dbReference>
<dbReference type="Proteomes" id="UP000194003">
    <property type="component" value="Unassembled WGS sequence"/>
</dbReference>
<comment type="caution">
    <text evidence="5">The sequence shown here is derived from an EMBL/GenBank/DDBJ whole genome shotgun (WGS) entry which is preliminary data.</text>
</comment>
<protein>
    <submittedName>
        <fullName evidence="5">Putative group 1 glycosyl transferase</fullName>
    </submittedName>
</protein>
<reference evidence="5 6" key="1">
    <citation type="journal article" date="2016" name="BMC Genomics">
        <title>Combined genomic and structural analyses of a cultured magnetotactic bacterium reveals its niche adaptation to a dynamic environment.</title>
        <authorList>
            <person name="Araujo A.C."/>
            <person name="Morillo V."/>
            <person name="Cypriano J."/>
            <person name="Teixeira L.C."/>
            <person name="Leao P."/>
            <person name="Lyra S."/>
            <person name="Almeida L.G."/>
            <person name="Bazylinski D.A."/>
            <person name="Vasconcellos A.T."/>
            <person name="Abreu F."/>
            <person name="Lins U."/>
        </authorList>
    </citation>
    <scope>NUCLEOTIDE SEQUENCE [LARGE SCALE GENOMIC DNA]</scope>
    <source>
        <strain evidence="5 6">IT-1</strain>
    </source>
</reference>
<evidence type="ECO:0000259" key="4">
    <source>
        <dbReference type="Pfam" id="PF13439"/>
    </source>
</evidence>
<proteinExistence type="predicted"/>
<dbReference type="CDD" id="cd03801">
    <property type="entry name" value="GT4_PimA-like"/>
    <property type="match status" value="1"/>
</dbReference>
<evidence type="ECO:0000259" key="3">
    <source>
        <dbReference type="Pfam" id="PF00534"/>
    </source>
</evidence>
<dbReference type="SUPFAM" id="SSF53756">
    <property type="entry name" value="UDP-Glycosyltransferase/glycogen phosphorylase"/>
    <property type="match status" value="1"/>
</dbReference>
<feature type="domain" description="Glycosyltransferase subfamily 4-like N-terminal" evidence="4">
    <location>
        <begin position="9"/>
        <end position="163"/>
    </location>
</feature>
<dbReference type="Pfam" id="PF13439">
    <property type="entry name" value="Glyco_transf_4"/>
    <property type="match status" value="1"/>
</dbReference>
<dbReference type="GO" id="GO:0016757">
    <property type="term" value="F:glycosyltransferase activity"/>
    <property type="evidence" value="ECO:0007669"/>
    <property type="project" value="UniProtKB-KW"/>
</dbReference>
<keyword evidence="6" id="KW-1185">Reference proteome</keyword>
<name>A0A1Y2K4E9_9PROT</name>
<gene>
    <name evidence="5" type="ORF">MAIT1_02695</name>
</gene>
<dbReference type="AlphaFoldDB" id="A0A1Y2K4E9"/>
<dbReference type="InterPro" id="IPR028098">
    <property type="entry name" value="Glyco_trans_4-like_N"/>
</dbReference>
<dbReference type="Gene3D" id="3.40.50.2000">
    <property type="entry name" value="Glycogen Phosphorylase B"/>
    <property type="match status" value="2"/>
</dbReference>
<evidence type="ECO:0000313" key="6">
    <source>
        <dbReference type="Proteomes" id="UP000194003"/>
    </source>
</evidence>